<evidence type="ECO:0000313" key="3">
    <source>
        <dbReference type="Proteomes" id="UP001151760"/>
    </source>
</evidence>
<feature type="compositionally biased region" description="Low complexity" evidence="1">
    <location>
        <begin position="352"/>
        <end position="367"/>
    </location>
</feature>
<organism evidence="2 3">
    <name type="scientific">Tanacetum coccineum</name>
    <dbReference type="NCBI Taxonomy" id="301880"/>
    <lineage>
        <taxon>Eukaryota</taxon>
        <taxon>Viridiplantae</taxon>
        <taxon>Streptophyta</taxon>
        <taxon>Embryophyta</taxon>
        <taxon>Tracheophyta</taxon>
        <taxon>Spermatophyta</taxon>
        <taxon>Magnoliopsida</taxon>
        <taxon>eudicotyledons</taxon>
        <taxon>Gunneridae</taxon>
        <taxon>Pentapetalae</taxon>
        <taxon>asterids</taxon>
        <taxon>campanulids</taxon>
        <taxon>Asterales</taxon>
        <taxon>Asteraceae</taxon>
        <taxon>Asteroideae</taxon>
        <taxon>Anthemideae</taxon>
        <taxon>Anthemidinae</taxon>
        <taxon>Tanacetum</taxon>
    </lineage>
</organism>
<sequence>MADTQVKSFCSQGLPRHIFNNPQSNSTAKENLGISGDAYARIDLYSSLKASMPTCQKDPEQEQLQVLLIHWLYCSSLKWFPKAVSTPQQAAPDFLNSRTSATVHDGTLLLSRFSGRLQVMLVKQVLEAKKGDMLQLQSRGHVHRHCTEPREDETLSIKDKALLMEAKRKEIRGMNDPMPAYCRFMATCHPLCNQQSVMRFCSKSTLSGKEKSIAFLQSEKEKILSEKKELADSYLDEIVICQAVLTVLYDADTLFHPTHHPVSIWDSEEVLVHQVVSMKKMNEKPGHVRPANGFYEKLNALRQQLHGKDDTISNLDAQINIMQSVNAILLTYVTAVHEKLSAFMLKIQAESPVTGTTSSGPSTSEDTQSVAQGMIKT</sequence>
<gene>
    <name evidence="2" type="ORF">Tco_0626739</name>
</gene>
<comment type="caution">
    <text evidence="2">The sequence shown here is derived from an EMBL/GenBank/DDBJ whole genome shotgun (WGS) entry which is preliminary data.</text>
</comment>
<evidence type="ECO:0000313" key="2">
    <source>
        <dbReference type="EMBL" id="GJS53377.1"/>
    </source>
</evidence>
<reference evidence="2" key="2">
    <citation type="submission" date="2022-01" db="EMBL/GenBank/DDBJ databases">
        <authorList>
            <person name="Yamashiro T."/>
            <person name="Shiraishi A."/>
            <person name="Satake H."/>
            <person name="Nakayama K."/>
        </authorList>
    </citation>
    <scope>NUCLEOTIDE SEQUENCE</scope>
</reference>
<name>A0ABQ4WKI9_9ASTR</name>
<reference evidence="2" key="1">
    <citation type="journal article" date="2022" name="Int. J. Mol. Sci.">
        <title>Draft Genome of Tanacetum Coccineum: Genomic Comparison of Closely Related Tanacetum-Family Plants.</title>
        <authorList>
            <person name="Yamashiro T."/>
            <person name="Shiraishi A."/>
            <person name="Nakayama K."/>
            <person name="Satake H."/>
        </authorList>
    </citation>
    <scope>NUCLEOTIDE SEQUENCE</scope>
</reference>
<accession>A0ABQ4WKI9</accession>
<proteinExistence type="predicted"/>
<dbReference type="EMBL" id="BQNB010008721">
    <property type="protein sequence ID" value="GJS53377.1"/>
    <property type="molecule type" value="Genomic_DNA"/>
</dbReference>
<feature type="region of interest" description="Disordered" evidence="1">
    <location>
        <begin position="352"/>
        <end position="377"/>
    </location>
</feature>
<protein>
    <submittedName>
        <fullName evidence="2">Uncharacterized protein</fullName>
    </submittedName>
</protein>
<keyword evidence="3" id="KW-1185">Reference proteome</keyword>
<evidence type="ECO:0000256" key="1">
    <source>
        <dbReference type="SAM" id="MobiDB-lite"/>
    </source>
</evidence>
<dbReference type="Proteomes" id="UP001151760">
    <property type="component" value="Unassembled WGS sequence"/>
</dbReference>